<keyword evidence="2" id="KW-1185">Reference proteome</keyword>
<proteinExistence type="predicted"/>
<evidence type="ECO:0008006" key="3">
    <source>
        <dbReference type="Google" id="ProtNLM"/>
    </source>
</evidence>
<dbReference type="Gene3D" id="2.40.50.100">
    <property type="match status" value="1"/>
</dbReference>
<evidence type="ECO:0000313" key="1">
    <source>
        <dbReference type="EMBL" id="MBC3475789.1"/>
    </source>
</evidence>
<reference evidence="1 2" key="1">
    <citation type="journal article" date="2020" name="Microorganisms">
        <title>Reliable Identification of Environmental Pseudomonas Isolates Using the rpoD Gene.</title>
        <authorList>
            <consortium name="The Broad Institute Genome Sequencing Platform"/>
            <person name="Girard L."/>
            <person name="Lood C."/>
            <person name="Rokni-Zadeh H."/>
            <person name="van Noort V."/>
            <person name="Lavigne R."/>
            <person name="De Mot R."/>
        </authorList>
    </citation>
    <scope>NUCLEOTIDE SEQUENCE [LARGE SCALE GENOMIC DNA]</scope>
    <source>
        <strain evidence="1 2">RW7P2</strain>
    </source>
</reference>
<organism evidence="1 2">
    <name type="scientific">Pseudomonas taiwanensis</name>
    <dbReference type="NCBI Taxonomy" id="470150"/>
    <lineage>
        <taxon>Bacteria</taxon>
        <taxon>Pseudomonadati</taxon>
        <taxon>Pseudomonadota</taxon>
        <taxon>Gammaproteobacteria</taxon>
        <taxon>Pseudomonadales</taxon>
        <taxon>Pseudomonadaceae</taxon>
        <taxon>Pseudomonas</taxon>
    </lineage>
</organism>
<evidence type="ECO:0000313" key="2">
    <source>
        <dbReference type="Proteomes" id="UP000628086"/>
    </source>
</evidence>
<dbReference type="EMBL" id="JABWRS010000005">
    <property type="protein sequence ID" value="MBC3475789.1"/>
    <property type="molecule type" value="Genomic_DNA"/>
</dbReference>
<dbReference type="Proteomes" id="UP000628086">
    <property type="component" value="Unassembled WGS sequence"/>
</dbReference>
<sequence>MQIEELRQLADWMREAELSELNLSGSTVEVRMHRAVHPVSPVELTPALAIAPPAVEIVASSFCGHFYRRSPRGADPMIADERLVAAGDPIGIIEVGELSLPVVSVACGVAQSYLVEDG</sequence>
<accession>A0ABR6V5L3</accession>
<dbReference type="RefSeq" id="WP_186598557.1">
    <property type="nucleotide sequence ID" value="NZ_JABWRS010000005.1"/>
</dbReference>
<comment type="caution">
    <text evidence="1">The sequence shown here is derived from an EMBL/GenBank/DDBJ whole genome shotgun (WGS) entry which is preliminary data.</text>
</comment>
<gene>
    <name evidence="1" type="ORF">HU747_09265</name>
</gene>
<protein>
    <recommendedName>
        <fullName evidence="3">Biotin carboxyl carrier protein</fullName>
    </recommendedName>
</protein>
<name>A0ABR6V5L3_9PSED</name>